<dbReference type="InterPro" id="IPR041694">
    <property type="entry name" value="ADH_N_2"/>
</dbReference>
<dbReference type="Pfam" id="PF00107">
    <property type="entry name" value="ADH_zinc_N"/>
    <property type="match status" value="1"/>
</dbReference>
<proteinExistence type="predicted"/>
<dbReference type="InterPro" id="IPR011032">
    <property type="entry name" value="GroES-like_sf"/>
</dbReference>
<evidence type="ECO:0000313" key="3">
    <source>
        <dbReference type="EMBL" id="MBO3742610.1"/>
    </source>
</evidence>
<evidence type="ECO:0000256" key="1">
    <source>
        <dbReference type="ARBA" id="ARBA00023002"/>
    </source>
</evidence>
<name>A0ABS3UVJ5_9ACTN</name>
<dbReference type="SMART" id="SM00829">
    <property type="entry name" value="PKS_ER"/>
    <property type="match status" value="1"/>
</dbReference>
<comment type="caution">
    <text evidence="3">The sequence shown here is derived from an EMBL/GenBank/DDBJ whole genome shotgun (WGS) entry which is preliminary data.</text>
</comment>
<dbReference type="InterPro" id="IPR036291">
    <property type="entry name" value="NAD(P)-bd_dom_sf"/>
</dbReference>
<dbReference type="SUPFAM" id="SSF50129">
    <property type="entry name" value="GroES-like"/>
    <property type="match status" value="1"/>
</dbReference>
<protein>
    <submittedName>
        <fullName evidence="3">NADP-dependent oxidoreductase</fullName>
    </submittedName>
</protein>
<dbReference type="InterPro" id="IPR020843">
    <property type="entry name" value="ER"/>
</dbReference>
<dbReference type="PANTHER" id="PTHR43205:SF7">
    <property type="entry name" value="PROSTAGLANDIN REDUCTASE 1"/>
    <property type="match status" value="1"/>
</dbReference>
<keyword evidence="4" id="KW-1185">Reference proteome</keyword>
<dbReference type="SUPFAM" id="SSF51735">
    <property type="entry name" value="NAD(P)-binding Rossmann-fold domains"/>
    <property type="match status" value="1"/>
</dbReference>
<gene>
    <name evidence="3" type="ORF">J5X75_34375</name>
</gene>
<sequence length="331" mass="34087">MMSYEVKVATLPRGLPQPADLTVVPAPVPSAAAGEVLVRNRFFTVFAALRTLLGGVQGAPMPPLRVGDTLFGPAVGAVVTAPADSGLRPGDLVQHMLGWRTYAVLPPGRWRPAGAELPDPVAHLAQGTTAYGALTRAAAVRPGDTVFVSGGAGSVGSMAGQIARLLGAARVIGSTGSAWKAARMPGYDAVVVRGETPIADQLAKAAPGGIDVVFDNVGGADLRAALDLANPGARVALVGALSGQLDPAGNGGEAPVEIDTYRLILRQVSMTGYSAHGDDRIHAEWISRFAGWLRDGVITFPYHRVDGIEAAPQALHDVLTGRHLGTMVVAV</sequence>
<dbReference type="Proteomes" id="UP000679690">
    <property type="component" value="Unassembled WGS sequence"/>
</dbReference>
<organism evidence="3 4">
    <name type="scientific">Actinoplanes flavus</name>
    <dbReference type="NCBI Taxonomy" id="2820290"/>
    <lineage>
        <taxon>Bacteria</taxon>
        <taxon>Bacillati</taxon>
        <taxon>Actinomycetota</taxon>
        <taxon>Actinomycetes</taxon>
        <taxon>Micromonosporales</taxon>
        <taxon>Micromonosporaceae</taxon>
        <taxon>Actinoplanes</taxon>
    </lineage>
</organism>
<dbReference type="Pfam" id="PF16884">
    <property type="entry name" value="ADH_N_2"/>
    <property type="match status" value="1"/>
</dbReference>
<reference evidence="3 4" key="1">
    <citation type="submission" date="2021-03" db="EMBL/GenBank/DDBJ databases">
        <title>Actinoplanes flavus sp. nov., a novel actinomycete isolated from Coconut Palm rhizosphere soil.</title>
        <authorList>
            <person name="Luo X."/>
        </authorList>
    </citation>
    <scope>NUCLEOTIDE SEQUENCE [LARGE SCALE GENOMIC DNA]</scope>
    <source>
        <strain evidence="3 4">NEAU-H7</strain>
    </source>
</reference>
<dbReference type="InterPro" id="IPR045010">
    <property type="entry name" value="MDR_fam"/>
</dbReference>
<dbReference type="Gene3D" id="3.90.180.10">
    <property type="entry name" value="Medium-chain alcohol dehydrogenases, catalytic domain"/>
    <property type="match status" value="1"/>
</dbReference>
<dbReference type="EMBL" id="JAGFNS010000030">
    <property type="protein sequence ID" value="MBO3742610.1"/>
    <property type="molecule type" value="Genomic_DNA"/>
</dbReference>
<accession>A0ABS3UVJ5</accession>
<dbReference type="CDD" id="cd05288">
    <property type="entry name" value="PGDH"/>
    <property type="match status" value="1"/>
</dbReference>
<feature type="domain" description="Enoyl reductase (ER)" evidence="2">
    <location>
        <begin position="14"/>
        <end position="329"/>
    </location>
</feature>
<keyword evidence="1" id="KW-0560">Oxidoreductase</keyword>
<evidence type="ECO:0000313" key="4">
    <source>
        <dbReference type="Proteomes" id="UP000679690"/>
    </source>
</evidence>
<dbReference type="PANTHER" id="PTHR43205">
    <property type="entry name" value="PROSTAGLANDIN REDUCTASE"/>
    <property type="match status" value="1"/>
</dbReference>
<dbReference type="RefSeq" id="WP_208471809.1">
    <property type="nucleotide sequence ID" value="NZ_JAGFNS010000030.1"/>
</dbReference>
<evidence type="ECO:0000259" key="2">
    <source>
        <dbReference type="SMART" id="SM00829"/>
    </source>
</evidence>
<dbReference type="InterPro" id="IPR013149">
    <property type="entry name" value="ADH-like_C"/>
</dbReference>
<dbReference type="Gene3D" id="3.40.50.720">
    <property type="entry name" value="NAD(P)-binding Rossmann-like Domain"/>
    <property type="match status" value="1"/>
</dbReference>